<evidence type="ECO:0000313" key="1">
    <source>
        <dbReference type="EMBL" id="SFG51943.1"/>
    </source>
</evidence>
<protein>
    <recommendedName>
        <fullName evidence="3">HEPN domain-containing protein</fullName>
    </recommendedName>
</protein>
<evidence type="ECO:0000313" key="2">
    <source>
        <dbReference type="Proteomes" id="UP000198623"/>
    </source>
</evidence>
<gene>
    <name evidence="1" type="ORF">SAMN05216175_1086</name>
</gene>
<dbReference type="STRING" id="1045558.SAMN05216175_1086"/>
<accession>A0A1I2SHI5</accession>
<keyword evidence="2" id="KW-1185">Reference proteome</keyword>
<dbReference type="Proteomes" id="UP000198623">
    <property type="component" value="Unassembled WGS sequence"/>
</dbReference>
<reference evidence="2" key="1">
    <citation type="submission" date="2016-10" db="EMBL/GenBank/DDBJ databases">
        <authorList>
            <person name="Varghese N."/>
            <person name="Submissions S."/>
        </authorList>
    </citation>
    <scope>NUCLEOTIDE SEQUENCE [LARGE SCALE GENOMIC DNA]</scope>
    <source>
        <strain evidence="2">CGMCC 1.10971</strain>
    </source>
</reference>
<dbReference type="RefSeq" id="WP_090728405.1">
    <property type="nucleotide sequence ID" value="NZ_FOOU01000008.1"/>
</dbReference>
<dbReference type="EMBL" id="FOOU01000008">
    <property type="protein sequence ID" value="SFG51943.1"/>
    <property type="molecule type" value="Genomic_DNA"/>
</dbReference>
<organism evidence="1 2">
    <name type="scientific">Neptunomonas qingdaonensis</name>
    <dbReference type="NCBI Taxonomy" id="1045558"/>
    <lineage>
        <taxon>Bacteria</taxon>
        <taxon>Pseudomonadati</taxon>
        <taxon>Pseudomonadota</taxon>
        <taxon>Gammaproteobacteria</taxon>
        <taxon>Oceanospirillales</taxon>
        <taxon>Oceanospirillaceae</taxon>
        <taxon>Neptunomonas</taxon>
    </lineage>
</organism>
<dbReference type="OrthoDB" id="7063737at2"/>
<proteinExistence type="predicted"/>
<evidence type="ECO:0008006" key="3">
    <source>
        <dbReference type="Google" id="ProtNLM"/>
    </source>
</evidence>
<dbReference type="AlphaFoldDB" id="A0A1I2SHI5"/>
<name>A0A1I2SHI5_9GAMM</name>
<sequence>MNTEEKYNRSLSFWRHSMYYMNLVQASLTETVSSENMWTVVSDEELSIERYNEITRWSDFNIAVPIFYNFYHALELLLKGFVLYDHPNKKPKLNHDIEQLLRDFNKSYSDHARLASLFKKYITPNEGLLKEFFVSNKSSAKGYYEVLRYPTNRDFEKTYSHMALKYNGEAGRLFFSEMNGDISELRTLAVELGRNMEVTNV</sequence>